<dbReference type="AlphaFoldDB" id="A0AAE8HA35"/>
<proteinExistence type="predicted"/>
<protein>
    <recommendedName>
        <fullName evidence="3">DUF4375 domain-containing protein</fullName>
    </recommendedName>
</protein>
<gene>
    <name evidence="1" type="ORF">SAMN04490209_1233</name>
</gene>
<dbReference type="EMBL" id="LT629801">
    <property type="protein sequence ID" value="SDU96398.1"/>
    <property type="molecule type" value="Genomic_DNA"/>
</dbReference>
<sequence>MSFIPSCDNRHDAICSLAEIYAVSTDEIERVLLAPAVLEIAQVYSEIKRPEFHGVVWHLLKAYPRDDITHAYYYHSTSYAGCDSWFAEGLLGSSQGVGRFLDKIMEWVPPEKRPTAKQRAEGIVKLRSEYEGSTAEGTGPYAWNTFTAASTSESGIRYRVPEAVQDLWSSSFCGSGGFVDLRGVIEERLKPVVVKFKGKTTDIEDYCASLWAYLLSDDGECHLTHTFKGTGQTIPREDIAAVIDVERLEG</sequence>
<keyword evidence="2" id="KW-1185">Reference proteome</keyword>
<dbReference type="RefSeq" id="WP_034138762.1">
    <property type="nucleotide sequence ID" value="NZ_BAAAEG010000001.1"/>
</dbReference>
<organism evidence="1 2">
    <name type="scientific">Pseudomonas rhodesiae</name>
    <dbReference type="NCBI Taxonomy" id="76760"/>
    <lineage>
        <taxon>Bacteria</taxon>
        <taxon>Pseudomonadati</taxon>
        <taxon>Pseudomonadota</taxon>
        <taxon>Gammaproteobacteria</taxon>
        <taxon>Pseudomonadales</taxon>
        <taxon>Pseudomonadaceae</taxon>
        <taxon>Pseudomonas</taxon>
    </lineage>
</organism>
<accession>A0AAE8HA35</accession>
<evidence type="ECO:0000313" key="2">
    <source>
        <dbReference type="Proteomes" id="UP000182085"/>
    </source>
</evidence>
<dbReference type="Proteomes" id="UP000182085">
    <property type="component" value="Chromosome I"/>
</dbReference>
<reference evidence="1 2" key="1">
    <citation type="submission" date="2016-10" db="EMBL/GenBank/DDBJ databases">
        <authorList>
            <person name="Varghese N."/>
            <person name="Submissions S."/>
        </authorList>
    </citation>
    <scope>NUCLEOTIDE SEQUENCE [LARGE SCALE GENOMIC DNA]</scope>
    <source>
        <strain evidence="1 2">BS2777</strain>
    </source>
</reference>
<name>A0AAE8HA35_9PSED</name>
<evidence type="ECO:0000313" key="1">
    <source>
        <dbReference type="EMBL" id="SDU96398.1"/>
    </source>
</evidence>
<evidence type="ECO:0008006" key="3">
    <source>
        <dbReference type="Google" id="ProtNLM"/>
    </source>
</evidence>